<sequence length="61" mass="6906">MKLWISIGSMLLFFCIIQFSVLLANFPEKSSVLPLAIIGGVVFGNSFVTLVKWIIREKFNE</sequence>
<keyword evidence="1" id="KW-1133">Transmembrane helix</keyword>
<feature type="transmembrane region" description="Helical" evidence="1">
    <location>
        <begin position="7"/>
        <end position="26"/>
    </location>
</feature>
<dbReference type="Proteomes" id="UP000318711">
    <property type="component" value="Unassembled WGS sequence"/>
</dbReference>
<reference evidence="2 3" key="1">
    <citation type="submission" date="2017-07" db="EMBL/GenBank/DDBJ databases">
        <title>Mechanisms for carbon and nitrogen cycling indicate functional differentiation within the Candidate Phyla Radiation.</title>
        <authorList>
            <person name="Danczak R.E."/>
            <person name="Johnston M.D."/>
            <person name="Kenah C."/>
            <person name="Slattery M."/>
            <person name="Wrighton K.C."/>
            <person name="Wilkins M.J."/>
        </authorList>
    </citation>
    <scope>NUCLEOTIDE SEQUENCE [LARGE SCALE GENOMIC DNA]</scope>
    <source>
        <strain evidence="2">Licking1014_2</strain>
    </source>
</reference>
<gene>
    <name evidence="2" type="ORF">CEN88_433</name>
</gene>
<evidence type="ECO:0000256" key="1">
    <source>
        <dbReference type="SAM" id="Phobius"/>
    </source>
</evidence>
<dbReference type="EMBL" id="VMGL01000056">
    <property type="protein sequence ID" value="TSC95772.1"/>
    <property type="molecule type" value="Genomic_DNA"/>
</dbReference>
<protein>
    <submittedName>
        <fullName evidence="2">Uncharacterized protein</fullName>
    </submittedName>
</protein>
<comment type="caution">
    <text evidence="2">The sequence shown here is derived from an EMBL/GenBank/DDBJ whole genome shotgun (WGS) entry which is preliminary data.</text>
</comment>
<evidence type="ECO:0000313" key="2">
    <source>
        <dbReference type="EMBL" id="TSC95772.1"/>
    </source>
</evidence>
<organism evidence="2 3">
    <name type="scientific">Candidatus Berkelbacteria bacterium Licking1014_2</name>
    <dbReference type="NCBI Taxonomy" id="2017146"/>
    <lineage>
        <taxon>Bacteria</taxon>
        <taxon>Candidatus Berkelbacteria</taxon>
    </lineage>
</organism>
<feature type="transmembrane region" description="Helical" evidence="1">
    <location>
        <begin position="32"/>
        <end position="55"/>
    </location>
</feature>
<keyword evidence="1" id="KW-0472">Membrane</keyword>
<evidence type="ECO:0000313" key="3">
    <source>
        <dbReference type="Proteomes" id="UP000318711"/>
    </source>
</evidence>
<dbReference type="AlphaFoldDB" id="A0A554LSB1"/>
<accession>A0A554LSB1</accession>
<proteinExistence type="predicted"/>
<keyword evidence="1" id="KW-0812">Transmembrane</keyword>
<name>A0A554LSB1_9BACT</name>